<reference evidence="1 2" key="1">
    <citation type="submission" date="2024-07" db="EMBL/GenBank/DDBJ databases">
        <title>Characterization of a bacterium isolated from hydrolysated instant sea cucumber by whole-genome sequencing and metabolomics.</title>
        <authorList>
            <person name="Luo X."/>
            <person name="Zhang Z."/>
            <person name="Zheng Z."/>
            <person name="Zhang W."/>
            <person name="Ming T."/>
            <person name="Jiao L."/>
            <person name="Su X."/>
            <person name="Kong F."/>
            <person name="Xu J."/>
        </authorList>
    </citation>
    <scope>NUCLEOTIDE SEQUENCE [LARGE SCALE GENOMIC DNA]</scope>
    <source>
        <strain evidence="1 2">XL-2024</strain>
    </source>
</reference>
<sequence length="73" mass="8780">MVLLAERNVVNKRRKVRMNPEKYLTPEDREKIKEIKKAVKMSNDLSEIKGYEAQMEYLIKKAYIRMKMGLEFD</sequence>
<proteinExistence type="predicted"/>
<protein>
    <recommendedName>
        <fullName evidence="3">Transcriptional regulator</fullName>
    </recommendedName>
</protein>
<name>A0ABV3W038_9BACI</name>
<comment type="caution">
    <text evidence="1">The sequence shown here is derived from an EMBL/GenBank/DDBJ whole genome shotgun (WGS) entry which is preliminary data.</text>
</comment>
<dbReference type="Proteomes" id="UP001558534">
    <property type="component" value="Unassembled WGS sequence"/>
</dbReference>
<dbReference type="RefSeq" id="WP_368637165.1">
    <property type="nucleotide sequence ID" value="NZ_JBFRHK010000009.1"/>
</dbReference>
<evidence type="ECO:0000313" key="2">
    <source>
        <dbReference type="Proteomes" id="UP001558534"/>
    </source>
</evidence>
<dbReference type="EMBL" id="JBFRHK010000009">
    <property type="protein sequence ID" value="MEX3746533.1"/>
    <property type="molecule type" value="Genomic_DNA"/>
</dbReference>
<accession>A0ABV3W038</accession>
<evidence type="ECO:0000313" key="1">
    <source>
        <dbReference type="EMBL" id="MEX3746533.1"/>
    </source>
</evidence>
<keyword evidence="2" id="KW-1185">Reference proteome</keyword>
<evidence type="ECO:0008006" key="3">
    <source>
        <dbReference type="Google" id="ProtNLM"/>
    </source>
</evidence>
<organism evidence="1 2">
    <name type="scientific">Lysinibacillus xylanilyticus</name>
    <dbReference type="NCBI Taxonomy" id="582475"/>
    <lineage>
        <taxon>Bacteria</taxon>
        <taxon>Bacillati</taxon>
        <taxon>Bacillota</taxon>
        <taxon>Bacilli</taxon>
        <taxon>Bacillales</taxon>
        <taxon>Bacillaceae</taxon>
        <taxon>Lysinibacillus</taxon>
    </lineage>
</organism>
<gene>
    <name evidence="1" type="ORF">AB1300_15525</name>
</gene>